<dbReference type="AlphaFoldDB" id="A0A1I7C982"/>
<dbReference type="InterPro" id="IPR006665">
    <property type="entry name" value="OmpA-like"/>
</dbReference>
<keyword evidence="6" id="KW-1185">Reference proteome</keyword>
<dbReference type="PROSITE" id="PS51123">
    <property type="entry name" value="OMPA_2"/>
    <property type="match status" value="1"/>
</dbReference>
<gene>
    <name evidence="5" type="ORF">SAMN05216236_11548</name>
</gene>
<dbReference type="STRING" id="999627.SAMN05216236_11548"/>
<dbReference type="CDD" id="cd07185">
    <property type="entry name" value="OmpA_C-like"/>
    <property type="match status" value="1"/>
</dbReference>
<dbReference type="GO" id="GO:0016020">
    <property type="term" value="C:membrane"/>
    <property type="evidence" value="ECO:0007669"/>
    <property type="project" value="UniProtKB-UniRule"/>
</dbReference>
<protein>
    <submittedName>
        <fullName evidence="5">Phosphate ABC transporter substrate-binding protein, PhoT family</fullName>
    </submittedName>
</protein>
<dbReference type="InterPro" id="IPR024370">
    <property type="entry name" value="PBP_domain"/>
</dbReference>
<evidence type="ECO:0000256" key="2">
    <source>
        <dbReference type="PROSITE-ProRule" id="PRU00473"/>
    </source>
</evidence>
<dbReference type="eggNOG" id="COG0226">
    <property type="taxonomic scope" value="Bacteria"/>
</dbReference>
<reference evidence="5 6" key="1">
    <citation type="submission" date="2016-10" db="EMBL/GenBank/DDBJ databases">
        <authorList>
            <person name="de Groot N.N."/>
        </authorList>
    </citation>
    <scope>NUCLEOTIDE SEQUENCE [LARGE SCALE GENOMIC DNA]</scope>
    <source>
        <strain evidence="5 6">CGMCC 1.10959</strain>
    </source>
</reference>
<dbReference type="PANTHER" id="PTHR30570:SF1">
    <property type="entry name" value="PHOSPHATE-BINDING PROTEIN PSTS"/>
    <property type="match status" value="1"/>
</dbReference>
<dbReference type="Gene3D" id="3.40.190.10">
    <property type="entry name" value="Periplasmic binding protein-like II"/>
    <property type="match status" value="2"/>
</dbReference>
<feature type="domain" description="OmpA-like" evidence="4">
    <location>
        <begin position="397"/>
        <end position="517"/>
    </location>
</feature>
<evidence type="ECO:0000313" key="5">
    <source>
        <dbReference type="EMBL" id="SFT95972.1"/>
    </source>
</evidence>
<sequence>MARFRAAFFAGFFLWNAQQPVLAQDVTLTSPDGAVEVSGNLLGFDGEFYRIDTRFGELTLDGSGVLCDGPGCPNLSDYVAEVGFSGESTMADVLLPALIEGFALHGGFRAERHVESSARFRYDLFDLHQKRMVAQFTFHATSTDEGFADLLANEADIVMALREIRPRERRLARIASMGDLSERGRVLALDAIVPVVAPENPLRQISPLELAKVLAGQIDNWSELGGPDAPISVHLPQDGSGLTQAAEDRILRPQGLDLMSDPVRHTRNDALVKAVGRDPLALGLTSYSGLGVTRALKLDGSCGSALTASRRSIKTEDYPLTAPMFLYLPARRLPHVAREFLAYSRSPAAQIVIRRAGLVDQLPEQISVAMQGHRFANAIRSAGGEVTLLELQRMVALLEPMARLTTSFRFEAGSSRPDAQSRDNVLQLARALEAGDYDAKQLVLVGFSDGEGPADGNKRIAESRAKAVREAVLRAAETVDPDTLQIEIAAFGEALPMACDDSAWGRKINRRVEVWVR</sequence>
<dbReference type="InterPro" id="IPR050811">
    <property type="entry name" value="Phosphate_ABC_transporter"/>
</dbReference>
<dbReference type="Pfam" id="PF12849">
    <property type="entry name" value="PBP_like_2"/>
    <property type="match status" value="1"/>
</dbReference>
<evidence type="ECO:0000256" key="3">
    <source>
        <dbReference type="SAM" id="SignalP"/>
    </source>
</evidence>
<dbReference type="Pfam" id="PF00691">
    <property type="entry name" value="OmpA"/>
    <property type="match status" value="1"/>
</dbReference>
<dbReference type="PANTHER" id="PTHR30570">
    <property type="entry name" value="PERIPLASMIC PHOSPHATE BINDING COMPONENT OF PHOSPHATE ABC TRANSPORTER"/>
    <property type="match status" value="1"/>
</dbReference>
<dbReference type="InterPro" id="IPR036737">
    <property type="entry name" value="OmpA-like_sf"/>
</dbReference>
<evidence type="ECO:0000259" key="4">
    <source>
        <dbReference type="PROSITE" id="PS51123"/>
    </source>
</evidence>
<keyword evidence="2" id="KW-0472">Membrane</keyword>
<feature type="signal peptide" evidence="3">
    <location>
        <begin position="1"/>
        <end position="23"/>
    </location>
</feature>
<dbReference type="eggNOG" id="COG2885">
    <property type="taxonomic scope" value="Bacteria"/>
</dbReference>
<evidence type="ECO:0000256" key="1">
    <source>
        <dbReference type="ARBA" id="ARBA00022729"/>
    </source>
</evidence>
<organism evidence="5 6">
    <name type="scientific">Sedimentitalea nanhaiensis</name>
    <dbReference type="NCBI Taxonomy" id="999627"/>
    <lineage>
        <taxon>Bacteria</taxon>
        <taxon>Pseudomonadati</taxon>
        <taxon>Pseudomonadota</taxon>
        <taxon>Alphaproteobacteria</taxon>
        <taxon>Rhodobacterales</taxon>
        <taxon>Paracoccaceae</taxon>
        <taxon>Sedimentitalea</taxon>
    </lineage>
</organism>
<evidence type="ECO:0000313" key="6">
    <source>
        <dbReference type="Proteomes" id="UP000182466"/>
    </source>
</evidence>
<feature type="chain" id="PRO_5010195022" evidence="3">
    <location>
        <begin position="24"/>
        <end position="517"/>
    </location>
</feature>
<dbReference type="SUPFAM" id="SSF103088">
    <property type="entry name" value="OmpA-like"/>
    <property type="match status" value="1"/>
</dbReference>
<proteinExistence type="predicted"/>
<name>A0A1I7C982_9RHOB</name>
<dbReference type="EMBL" id="FPAW01000015">
    <property type="protein sequence ID" value="SFT95972.1"/>
    <property type="molecule type" value="Genomic_DNA"/>
</dbReference>
<keyword evidence="1 3" id="KW-0732">Signal</keyword>
<dbReference type="OrthoDB" id="9790048at2"/>
<dbReference type="Proteomes" id="UP000182466">
    <property type="component" value="Unassembled WGS sequence"/>
</dbReference>
<accession>A0A1I7C982</accession>
<dbReference type="SUPFAM" id="SSF53850">
    <property type="entry name" value="Periplasmic binding protein-like II"/>
    <property type="match status" value="1"/>
</dbReference>
<dbReference type="Gene3D" id="3.30.1330.60">
    <property type="entry name" value="OmpA-like domain"/>
    <property type="match status" value="1"/>
</dbReference>
<dbReference type="RefSeq" id="WP_027262680.1">
    <property type="nucleotide sequence ID" value="NZ_FPAW01000015.1"/>
</dbReference>